<dbReference type="EMBL" id="CAEFZW010000003">
    <property type="protein sequence ID" value="CAB4253530.1"/>
    <property type="molecule type" value="Genomic_DNA"/>
</dbReference>
<feature type="compositionally biased region" description="Low complexity" evidence="1">
    <location>
        <begin position="149"/>
        <end position="161"/>
    </location>
</feature>
<evidence type="ECO:0000313" key="2">
    <source>
        <dbReference type="EMBL" id="CAB4253530.1"/>
    </source>
</evidence>
<proteinExistence type="predicted"/>
<feature type="region of interest" description="Disordered" evidence="1">
    <location>
        <begin position="38"/>
        <end position="161"/>
    </location>
</feature>
<evidence type="ECO:0000256" key="1">
    <source>
        <dbReference type="SAM" id="MobiDB-lite"/>
    </source>
</evidence>
<reference evidence="2 3" key="1">
    <citation type="submission" date="2020-05" db="EMBL/GenBank/DDBJ databases">
        <authorList>
            <person name="Casaregola S."/>
            <person name="Devillers H."/>
            <person name="Grondin C."/>
        </authorList>
    </citation>
    <scope>NUCLEOTIDE SEQUENCE [LARGE SCALE GENOMIC DNA]</scope>
    <source>
        <strain evidence="2 3">CLIB 1767</strain>
    </source>
</reference>
<feature type="compositionally biased region" description="Basic and acidic residues" evidence="1">
    <location>
        <begin position="96"/>
        <end position="105"/>
    </location>
</feature>
<evidence type="ECO:0000313" key="3">
    <source>
        <dbReference type="Proteomes" id="UP000644660"/>
    </source>
</evidence>
<feature type="region of interest" description="Disordered" evidence="1">
    <location>
        <begin position="400"/>
        <end position="424"/>
    </location>
</feature>
<keyword evidence="3" id="KW-1185">Reference proteome</keyword>
<dbReference type="RefSeq" id="XP_041405431.1">
    <property type="nucleotide sequence ID" value="XM_041549497.1"/>
</dbReference>
<dbReference type="Proteomes" id="UP000644660">
    <property type="component" value="Unassembled WGS sequence"/>
</dbReference>
<dbReference type="AlphaFoldDB" id="A0A8H2VDM8"/>
<feature type="compositionally biased region" description="Low complexity" evidence="1">
    <location>
        <begin position="400"/>
        <end position="414"/>
    </location>
</feature>
<organism evidence="2 3">
    <name type="scientific">Maudiozyma barnettii</name>
    <dbReference type="NCBI Taxonomy" id="61262"/>
    <lineage>
        <taxon>Eukaryota</taxon>
        <taxon>Fungi</taxon>
        <taxon>Dikarya</taxon>
        <taxon>Ascomycota</taxon>
        <taxon>Saccharomycotina</taxon>
        <taxon>Saccharomycetes</taxon>
        <taxon>Saccharomycetales</taxon>
        <taxon>Saccharomycetaceae</taxon>
        <taxon>Maudiozyma</taxon>
    </lineage>
</organism>
<feature type="compositionally biased region" description="Polar residues" evidence="1">
    <location>
        <begin position="126"/>
        <end position="144"/>
    </location>
</feature>
<dbReference type="OrthoDB" id="2163387at2759"/>
<feature type="compositionally biased region" description="Low complexity" evidence="1">
    <location>
        <begin position="78"/>
        <end position="95"/>
    </location>
</feature>
<feature type="compositionally biased region" description="Polar residues" evidence="1">
    <location>
        <begin position="284"/>
        <end position="315"/>
    </location>
</feature>
<protein>
    <submittedName>
        <fullName evidence="2">Uncharacterized protein</fullName>
    </submittedName>
</protein>
<sequence length="424" mass="45909">MTEMAEDNSNDLASRILQRAQMAQMTRQLKLGLSQIPKNQINDDTPHATSTSNNNNNKRAGDNFLLKKETSPLKKQSTETSISTTNNNNPKNLNINKEKFNKNENKIIGPSSPSSNSPMKVMPSTPGRSTNTNNHRFLTTPNQKTFKKNNNGDNSSNSAGDDTGADLLMYLATSPYTKPSTSSSINQHKLNNFMKIPTTPSSSSYSNHHNPNDEAIRLSNMKPSLSSPQSTFKVPHLVAHNGTSSLAYQDVLMDSSSLYMNSMHTSNNGMSPQKKKMSPQQSQVPTAIPTTPSRESATTTKSGNIINGSTNNQRDQLGLPAGNNSQSNNNNSGTIFNNLNLLKTPNFNMGDYIHNLFSPSPNVSTSQASQFNNVAVGLNKTGMVNESASDAFNGLLAASSNKQQQSITTSTSTSALVDKTNNDL</sequence>
<name>A0A8H2VDM8_9SACH</name>
<accession>A0A8H2VDM8</accession>
<dbReference type="GeneID" id="64856550"/>
<feature type="compositionally biased region" description="Low complexity" evidence="1">
    <location>
        <begin position="106"/>
        <end position="124"/>
    </location>
</feature>
<feature type="compositionally biased region" description="Polar residues" evidence="1">
    <location>
        <begin position="38"/>
        <end position="58"/>
    </location>
</feature>
<comment type="caution">
    <text evidence="2">The sequence shown here is derived from an EMBL/GenBank/DDBJ whole genome shotgun (WGS) entry which is preliminary data.</text>
</comment>
<feature type="compositionally biased region" description="Basic and acidic residues" evidence="1">
    <location>
        <begin position="59"/>
        <end position="72"/>
    </location>
</feature>
<gene>
    <name evidence="2" type="ORF">KABA2_03S00726</name>
</gene>
<feature type="region of interest" description="Disordered" evidence="1">
    <location>
        <begin position="262"/>
        <end position="331"/>
    </location>
</feature>